<feature type="transmembrane region" description="Helical" evidence="7">
    <location>
        <begin position="12"/>
        <end position="29"/>
    </location>
</feature>
<proteinExistence type="predicted"/>
<sequence length="207" mass="22897">MHLPDGIVPLNQAIIYWILTLIIISIFLYKFSKDENKEKRIISIAIFSVFTITVTSLSIPSPLGVPIHFFLIPLIAIMLGPNSSNIVSFLSLIMQSLMLNMGGITILGANFLVMGFILSFVTYGFYKLFEDINKKVAIFASTIIGIMAATFGQVAILIISGAMNFDVLLATLVPFYLFISIIEGFANIIIITAIKKIKPEIMEINKI</sequence>
<protein>
    <submittedName>
        <fullName evidence="8">Cobalamin biosynthesis protein CbiM3</fullName>
    </submittedName>
</protein>
<feature type="transmembrane region" description="Helical" evidence="7">
    <location>
        <begin position="41"/>
        <end position="61"/>
    </location>
</feature>
<feature type="transmembrane region" description="Helical" evidence="7">
    <location>
        <begin position="167"/>
        <end position="194"/>
    </location>
</feature>
<comment type="subcellular location">
    <subcellularLocation>
        <location evidence="1">Cell membrane</location>
        <topology evidence="1">Multi-pass membrane protein</topology>
    </subcellularLocation>
</comment>
<keyword evidence="5 7" id="KW-1133">Transmembrane helix</keyword>
<feature type="transmembrane region" description="Helical" evidence="7">
    <location>
        <begin position="104"/>
        <end position="126"/>
    </location>
</feature>
<organism evidence="8 9">
    <name type="scientific">Methanobrevibacter millerae</name>
    <dbReference type="NCBI Taxonomy" id="230361"/>
    <lineage>
        <taxon>Archaea</taxon>
        <taxon>Methanobacteriati</taxon>
        <taxon>Methanobacteriota</taxon>
        <taxon>Methanomada group</taxon>
        <taxon>Methanobacteria</taxon>
        <taxon>Methanobacteriales</taxon>
        <taxon>Methanobacteriaceae</taxon>
        <taxon>Methanobrevibacter</taxon>
    </lineage>
</organism>
<evidence type="ECO:0000256" key="4">
    <source>
        <dbReference type="ARBA" id="ARBA00022692"/>
    </source>
</evidence>
<evidence type="ECO:0000256" key="1">
    <source>
        <dbReference type="ARBA" id="ARBA00004651"/>
    </source>
</evidence>
<dbReference type="OrthoDB" id="82525at2157"/>
<keyword evidence="9" id="KW-1185">Reference proteome</keyword>
<keyword evidence="3" id="KW-1003">Cell membrane</keyword>
<dbReference type="RefSeq" id="WP_058738256.1">
    <property type="nucleotide sequence ID" value="NZ_CP011266.1"/>
</dbReference>
<dbReference type="Proteomes" id="UP000067738">
    <property type="component" value="Chromosome"/>
</dbReference>
<keyword evidence="4 7" id="KW-0812">Transmembrane</keyword>
<evidence type="ECO:0000256" key="7">
    <source>
        <dbReference type="SAM" id="Phobius"/>
    </source>
</evidence>
<dbReference type="KEGG" id="mmil:sm9_0079"/>
<dbReference type="InterPro" id="IPR002751">
    <property type="entry name" value="CbiM/NikMN"/>
</dbReference>
<keyword evidence="6 7" id="KW-0472">Membrane</keyword>
<dbReference type="GeneID" id="26735059"/>
<feature type="transmembrane region" description="Helical" evidence="7">
    <location>
        <begin position="67"/>
        <end position="92"/>
    </location>
</feature>
<accession>A0A0U3E8Y0</accession>
<evidence type="ECO:0000256" key="5">
    <source>
        <dbReference type="ARBA" id="ARBA00022989"/>
    </source>
</evidence>
<dbReference type="EMBL" id="CP011266">
    <property type="protein sequence ID" value="ALT67889.1"/>
    <property type="molecule type" value="Genomic_DNA"/>
</dbReference>
<dbReference type="PANTHER" id="PTHR34229">
    <property type="entry name" value="METAL TRANSPORT PROTEIN HI_1621-RELATED"/>
    <property type="match status" value="1"/>
</dbReference>
<evidence type="ECO:0000313" key="9">
    <source>
        <dbReference type="Proteomes" id="UP000067738"/>
    </source>
</evidence>
<name>A0A0U3E8Y0_9EURY</name>
<evidence type="ECO:0000256" key="2">
    <source>
        <dbReference type="ARBA" id="ARBA00022448"/>
    </source>
</evidence>
<feature type="transmembrane region" description="Helical" evidence="7">
    <location>
        <begin position="138"/>
        <end position="160"/>
    </location>
</feature>
<dbReference type="AlphaFoldDB" id="A0A0U3E8Y0"/>
<dbReference type="Gene3D" id="1.10.1760.20">
    <property type="match status" value="1"/>
</dbReference>
<evidence type="ECO:0000256" key="6">
    <source>
        <dbReference type="ARBA" id="ARBA00023136"/>
    </source>
</evidence>
<evidence type="ECO:0000313" key="8">
    <source>
        <dbReference type="EMBL" id="ALT67889.1"/>
    </source>
</evidence>
<dbReference type="PATRIC" id="fig|230361.4.peg.80"/>
<evidence type="ECO:0000256" key="3">
    <source>
        <dbReference type="ARBA" id="ARBA00022475"/>
    </source>
</evidence>
<keyword evidence="2" id="KW-0813">Transport</keyword>
<dbReference type="GO" id="GO:0000041">
    <property type="term" value="P:transition metal ion transport"/>
    <property type="evidence" value="ECO:0007669"/>
    <property type="project" value="InterPro"/>
</dbReference>
<dbReference type="PANTHER" id="PTHR34229:SF1">
    <property type="entry name" value="METAL TRANSPORT PROTEIN HI_1621-RELATED"/>
    <property type="match status" value="1"/>
</dbReference>
<gene>
    <name evidence="8" type="primary">cbiM3</name>
    <name evidence="8" type="ORF">sm9_0079</name>
</gene>
<reference evidence="8 9" key="1">
    <citation type="submission" date="2015-04" db="EMBL/GenBank/DDBJ databases">
        <title>The complete genome sequence of the rumen methanogen Methanobrevibacter millerae SM9.</title>
        <authorList>
            <person name="Leahy S.C."/>
            <person name="Kelly W.J."/>
            <person name="Pacheco D.M."/>
            <person name="Li D."/>
            <person name="Altermann E."/>
            <person name="Attwood G.T."/>
        </authorList>
    </citation>
    <scope>NUCLEOTIDE SEQUENCE [LARGE SCALE GENOMIC DNA]</scope>
    <source>
        <strain evidence="8 9">SM9</strain>
    </source>
</reference>
<dbReference type="GO" id="GO:0005886">
    <property type="term" value="C:plasma membrane"/>
    <property type="evidence" value="ECO:0007669"/>
    <property type="project" value="UniProtKB-SubCell"/>
</dbReference>
<dbReference type="Pfam" id="PF01891">
    <property type="entry name" value="CbiM"/>
    <property type="match status" value="1"/>
</dbReference>